<dbReference type="Proteomes" id="UP000754563">
    <property type="component" value="Unassembled WGS sequence"/>
</dbReference>
<keyword evidence="1" id="KW-0812">Transmembrane</keyword>
<dbReference type="AlphaFoldDB" id="A0A955L8Z3"/>
<feature type="transmembrane region" description="Helical" evidence="1">
    <location>
        <begin position="43"/>
        <end position="64"/>
    </location>
</feature>
<organism evidence="2 3">
    <name type="scientific">Candidatus Dojkabacteria bacterium</name>
    <dbReference type="NCBI Taxonomy" id="2099670"/>
    <lineage>
        <taxon>Bacteria</taxon>
        <taxon>Candidatus Dojkabacteria</taxon>
    </lineage>
</organism>
<protein>
    <submittedName>
        <fullName evidence="2">DUF2177 family protein</fullName>
    </submittedName>
</protein>
<evidence type="ECO:0000313" key="3">
    <source>
        <dbReference type="Proteomes" id="UP000754563"/>
    </source>
</evidence>
<proteinExistence type="predicted"/>
<reference evidence="2" key="2">
    <citation type="journal article" date="2021" name="Microbiome">
        <title>Successional dynamics and alternative stable states in a saline activated sludge microbial community over 9 years.</title>
        <authorList>
            <person name="Wang Y."/>
            <person name="Ye J."/>
            <person name="Ju F."/>
            <person name="Liu L."/>
            <person name="Boyd J.A."/>
            <person name="Deng Y."/>
            <person name="Parks D.H."/>
            <person name="Jiang X."/>
            <person name="Yin X."/>
            <person name="Woodcroft B.J."/>
            <person name="Tyson G.W."/>
            <person name="Hugenholtz P."/>
            <person name="Polz M.F."/>
            <person name="Zhang T."/>
        </authorList>
    </citation>
    <scope>NUCLEOTIDE SEQUENCE</scope>
    <source>
        <strain evidence="2">HKST-UBA11</strain>
    </source>
</reference>
<name>A0A955L8Z3_9BACT</name>
<feature type="transmembrane region" description="Helical" evidence="1">
    <location>
        <begin position="5"/>
        <end position="23"/>
    </location>
</feature>
<reference evidence="2" key="1">
    <citation type="submission" date="2020-04" db="EMBL/GenBank/DDBJ databases">
        <authorList>
            <person name="Zhang T."/>
        </authorList>
    </citation>
    <scope>NUCLEOTIDE SEQUENCE</scope>
    <source>
        <strain evidence="2">HKST-UBA11</strain>
    </source>
</reference>
<sequence length="132" mass="14930">MKITIVQYILALVVFLICDGIWLGVVAKDLYAKYLGHLMTEQVIWTSAIIFYLLFTAGLVVFVIQPHINATYLTLGLYAAFFGLVTYATYDLTNLATLKDWPWQIVFIDIIWGMSIAVITAVLTKYLMPLIS</sequence>
<dbReference type="InterPro" id="IPR018687">
    <property type="entry name" value="DUF2177_membr"/>
</dbReference>
<evidence type="ECO:0000313" key="2">
    <source>
        <dbReference type="EMBL" id="MCA9385966.1"/>
    </source>
</evidence>
<keyword evidence="1" id="KW-1133">Transmembrane helix</keyword>
<feature type="transmembrane region" description="Helical" evidence="1">
    <location>
        <begin position="71"/>
        <end position="90"/>
    </location>
</feature>
<gene>
    <name evidence="2" type="ORF">KC717_04950</name>
</gene>
<evidence type="ECO:0000256" key="1">
    <source>
        <dbReference type="SAM" id="Phobius"/>
    </source>
</evidence>
<comment type="caution">
    <text evidence="2">The sequence shown here is derived from an EMBL/GenBank/DDBJ whole genome shotgun (WGS) entry which is preliminary data.</text>
</comment>
<dbReference type="EMBL" id="JAGQLH010000062">
    <property type="protein sequence ID" value="MCA9385966.1"/>
    <property type="molecule type" value="Genomic_DNA"/>
</dbReference>
<accession>A0A955L8Z3</accession>
<dbReference type="Pfam" id="PF09945">
    <property type="entry name" value="DUF2177"/>
    <property type="match status" value="1"/>
</dbReference>
<feature type="transmembrane region" description="Helical" evidence="1">
    <location>
        <begin position="110"/>
        <end position="128"/>
    </location>
</feature>
<keyword evidence="1" id="KW-0472">Membrane</keyword>